<feature type="region of interest" description="Disordered" evidence="1">
    <location>
        <begin position="64"/>
        <end position="125"/>
    </location>
</feature>
<comment type="caution">
    <text evidence="2">The sequence shown here is derived from an EMBL/GenBank/DDBJ whole genome shotgun (WGS) entry which is preliminary data.</text>
</comment>
<proteinExistence type="predicted"/>
<protein>
    <submittedName>
        <fullName evidence="2">Uncharacterized protein</fullName>
    </submittedName>
</protein>
<dbReference type="EMBL" id="JAACJL010000019">
    <property type="protein sequence ID" value="KAF4618074.1"/>
    <property type="molecule type" value="Genomic_DNA"/>
</dbReference>
<accession>A0A8H4VS56</accession>
<reference evidence="2 3" key="1">
    <citation type="submission" date="2019-12" db="EMBL/GenBank/DDBJ databases">
        <authorList>
            <person name="Floudas D."/>
            <person name="Bentzer J."/>
            <person name="Ahren D."/>
            <person name="Johansson T."/>
            <person name="Persson P."/>
            <person name="Tunlid A."/>
        </authorList>
    </citation>
    <scope>NUCLEOTIDE SEQUENCE [LARGE SCALE GENOMIC DNA]</scope>
    <source>
        <strain evidence="2 3">CBS 102.39</strain>
    </source>
</reference>
<sequence>MRVSAAEFDEVGARESFGAFGGSYFAFCTCPAPPESHLPDDLPPDDPDPETRLSINPALLLAPSESHRAADPELLPDNDCGLGELAGDGGSGTGEDIPIPPNQHANTLATTRSVSSSPFPVPCHA</sequence>
<feature type="compositionally biased region" description="Gly residues" evidence="1">
    <location>
        <begin position="84"/>
        <end position="93"/>
    </location>
</feature>
<evidence type="ECO:0000256" key="1">
    <source>
        <dbReference type="SAM" id="MobiDB-lite"/>
    </source>
</evidence>
<dbReference type="Proteomes" id="UP000521872">
    <property type="component" value="Unassembled WGS sequence"/>
</dbReference>
<keyword evidence="3" id="KW-1185">Reference proteome</keyword>
<organism evidence="2 3">
    <name type="scientific">Agrocybe pediades</name>
    <dbReference type="NCBI Taxonomy" id="84607"/>
    <lineage>
        <taxon>Eukaryota</taxon>
        <taxon>Fungi</taxon>
        <taxon>Dikarya</taxon>
        <taxon>Basidiomycota</taxon>
        <taxon>Agaricomycotina</taxon>
        <taxon>Agaricomycetes</taxon>
        <taxon>Agaricomycetidae</taxon>
        <taxon>Agaricales</taxon>
        <taxon>Agaricineae</taxon>
        <taxon>Strophariaceae</taxon>
        <taxon>Agrocybe</taxon>
    </lineage>
</organism>
<evidence type="ECO:0000313" key="3">
    <source>
        <dbReference type="Proteomes" id="UP000521872"/>
    </source>
</evidence>
<dbReference type="AlphaFoldDB" id="A0A8H4VS56"/>
<feature type="compositionally biased region" description="Polar residues" evidence="1">
    <location>
        <begin position="103"/>
        <end position="118"/>
    </location>
</feature>
<evidence type="ECO:0000313" key="2">
    <source>
        <dbReference type="EMBL" id="KAF4618074.1"/>
    </source>
</evidence>
<name>A0A8H4VS56_9AGAR</name>
<gene>
    <name evidence="2" type="ORF">D9613_012654</name>
</gene>